<dbReference type="PRINTS" id="PR01415">
    <property type="entry name" value="ANKYRIN"/>
</dbReference>
<dbReference type="Pfam" id="PF12796">
    <property type="entry name" value="Ank_2"/>
    <property type="match status" value="1"/>
</dbReference>
<evidence type="ECO:0000313" key="4">
    <source>
        <dbReference type="EMBL" id="TMW65188.1"/>
    </source>
</evidence>
<evidence type="ECO:0000256" key="1">
    <source>
        <dbReference type="ARBA" id="ARBA00022737"/>
    </source>
</evidence>
<keyword evidence="2 3" id="KW-0040">ANK repeat</keyword>
<dbReference type="InterPro" id="IPR050663">
    <property type="entry name" value="Ankyrin-SOCS_Box"/>
</dbReference>
<proteinExistence type="predicted"/>
<gene>
    <name evidence="4" type="ORF">Poli38472_009355</name>
</gene>
<dbReference type="OrthoDB" id="38351at2759"/>
<dbReference type="PROSITE" id="PS50088">
    <property type="entry name" value="ANK_REPEAT"/>
    <property type="match status" value="3"/>
</dbReference>
<feature type="repeat" description="ANK" evidence="3">
    <location>
        <begin position="261"/>
        <end position="285"/>
    </location>
</feature>
<reference evidence="4" key="1">
    <citation type="submission" date="2019-03" db="EMBL/GenBank/DDBJ databases">
        <title>Long read genome sequence of the mycoparasitic Pythium oligandrum ATCC 38472 isolated from sugarbeet rhizosphere.</title>
        <authorList>
            <person name="Gaulin E."/>
        </authorList>
    </citation>
    <scope>NUCLEOTIDE SEQUENCE</scope>
    <source>
        <strain evidence="4">ATCC 38472_TT</strain>
    </source>
</reference>
<dbReference type="PROSITE" id="PS50297">
    <property type="entry name" value="ANK_REP_REGION"/>
    <property type="match status" value="2"/>
</dbReference>
<dbReference type="InterPro" id="IPR002110">
    <property type="entry name" value="Ankyrin_rpt"/>
</dbReference>
<dbReference type="SUPFAM" id="SSF48403">
    <property type="entry name" value="Ankyrin repeat"/>
    <property type="match status" value="1"/>
</dbReference>
<dbReference type="AlphaFoldDB" id="A0A8K1FP16"/>
<dbReference type="GO" id="GO:0045944">
    <property type="term" value="P:positive regulation of transcription by RNA polymerase II"/>
    <property type="evidence" value="ECO:0007669"/>
    <property type="project" value="TreeGrafter"/>
</dbReference>
<dbReference type="GO" id="GO:0005634">
    <property type="term" value="C:nucleus"/>
    <property type="evidence" value="ECO:0007669"/>
    <property type="project" value="TreeGrafter"/>
</dbReference>
<evidence type="ECO:0008006" key="6">
    <source>
        <dbReference type="Google" id="ProtNLM"/>
    </source>
</evidence>
<dbReference type="GO" id="GO:0000976">
    <property type="term" value="F:transcription cis-regulatory region binding"/>
    <property type="evidence" value="ECO:0007669"/>
    <property type="project" value="TreeGrafter"/>
</dbReference>
<dbReference type="Gene3D" id="1.25.40.20">
    <property type="entry name" value="Ankyrin repeat-containing domain"/>
    <property type="match status" value="1"/>
</dbReference>
<name>A0A8K1FP16_PYTOL</name>
<evidence type="ECO:0000256" key="3">
    <source>
        <dbReference type="PROSITE-ProRule" id="PRU00023"/>
    </source>
</evidence>
<dbReference type="PANTHER" id="PTHR24193:SF121">
    <property type="entry name" value="ADA2A-CONTAINING COMPLEX COMPONENT 3, ISOFORM D"/>
    <property type="match status" value="1"/>
</dbReference>
<evidence type="ECO:0000256" key="2">
    <source>
        <dbReference type="ARBA" id="ARBA00023043"/>
    </source>
</evidence>
<keyword evidence="5" id="KW-1185">Reference proteome</keyword>
<protein>
    <recommendedName>
        <fullName evidence="6">Ankyrin repeat protein</fullName>
    </recommendedName>
</protein>
<evidence type="ECO:0000313" key="5">
    <source>
        <dbReference type="Proteomes" id="UP000794436"/>
    </source>
</evidence>
<dbReference type="Proteomes" id="UP000794436">
    <property type="component" value="Unassembled WGS sequence"/>
</dbReference>
<accession>A0A8K1FP16</accession>
<keyword evidence="1" id="KW-0677">Repeat</keyword>
<dbReference type="PANTHER" id="PTHR24193">
    <property type="entry name" value="ANKYRIN REPEAT PROTEIN"/>
    <property type="match status" value="1"/>
</dbReference>
<feature type="repeat" description="ANK" evidence="3">
    <location>
        <begin position="295"/>
        <end position="337"/>
    </location>
</feature>
<feature type="repeat" description="ANK" evidence="3">
    <location>
        <begin position="338"/>
        <end position="370"/>
    </location>
</feature>
<sequence>MEVRLSGLVTIAPYFTDVATSETLTMHQSELFAAAAHDDVDAIERFLRQPALEASLSVTNDRFRAVYKAALARNESPFASRRMEAVDAWFTMPNPEAPGYNEFLLDGPIRRGDMHTVAWFFGSSATELIGDTIRGLLERIYRVMVIIRGLSPEFTEMVLSSPLYCSMDSKEQAFALSMMLDVASGLGRSAAIRLLVAHGADLTTLPSMFGERGNVQATETLLDCGVFAVLHQVLTDTARSRRCDLAEVLIENGMDAQSVGRTSGPLHVAAEQGENELVELLVTRGFADVNAHGDGGLTPLMSTLAQGEVELGVYGECPPLIVAFLLENGALVDLRDDLGRAALHHAVRCDYTVVIRLLLNFGADVNAQDAQGLTALHTVAQMVYHEDFERLDVLFSHGANPFVQDQDGRTALHRLRETEAGREYITRHFQYFE</sequence>
<organism evidence="4 5">
    <name type="scientific">Pythium oligandrum</name>
    <name type="common">Mycoparasitic fungus</name>
    <dbReference type="NCBI Taxonomy" id="41045"/>
    <lineage>
        <taxon>Eukaryota</taxon>
        <taxon>Sar</taxon>
        <taxon>Stramenopiles</taxon>
        <taxon>Oomycota</taxon>
        <taxon>Peronosporomycetes</taxon>
        <taxon>Pythiales</taxon>
        <taxon>Pythiaceae</taxon>
        <taxon>Pythium</taxon>
    </lineage>
</organism>
<comment type="caution">
    <text evidence="4">The sequence shown here is derived from an EMBL/GenBank/DDBJ whole genome shotgun (WGS) entry which is preliminary data.</text>
</comment>
<dbReference type="SMART" id="SM00248">
    <property type="entry name" value="ANK"/>
    <property type="match status" value="5"/>
</dbReference>
<dbReference type="InterPro" id="IPR036770">
    <property type="entry name" value="Ankyrin_rpt-contain_sf"/>
</dbReference>
<dbReference type="EMBL" id="SPLM01000038">
    <property type="protein sequence ID" value="TMW65188.1"/>
    <property type="molecule type" value="Genomic_DNA"/>
</dbReference>